<dbReference type="AlphaFoldDB" id="A0A1I7TTW5"/>
<dbReference type="PANTHER" id="PTHR21503:SF8">
    <property type="entry name" value="F-BOX ASSOCIATED DOMAIN-CONTAINING PROTEIN-RELATED"/>
    <property type="match status" value="1"/>
</dbReference>
<protein>
    <submittedName>
        <fullName evidence="3">F-box domain-containing protein</fullName>
    </submittedName>
</protein>
<dbReference type="CDD" id="cd09917">
    <property type="entry name" value="F-box_SF"/>
    <property type="match status" value="1"/>
</dbReference>
<dbReference type="Pfam" id="PF00646">
    <property type="entry name" value="F-box"/>
    <property type="match status" value="1"/>
</dbReference>
<evidence type="ECO:0000259" key="1">
    <source>
        <dbReference type="PROSITE" id="PS50181"/>
    </source>
</evidence>
<name>A0A1I7TTW5_9PELO</name>
<keyword evidence="2" id="KW-1185">Reference proteome</keyword>
<sequence length="315" mass="37175">MIANPGFPLINLPESVQAIVFQHLDPVQLLALAMTSKRVADVVSERSFLKIRVYQFKWIFTWNYKIAIRMAPKPIGRPRLVNPNIQSQPLWNVDGVKCSRFADKLTIVTDEPEKLRRATRRLMSILQVTQYNLSLYRKTDCAYVFDYTTNFNKLRMREIMLHKHQLRFFFEAIQVDRLYSFNLQSPNNPVQLLIKHRAIQLIYFPPIKFSSFFKMECQSVMLFESGMLILFEDLLGIITAWRNEQIENMTDFCICLSADCTLELRAEVRERLFNILELMNLLVIRSTSTMRVLQRVDHKVLVVDFDNYFFKLRIG</sequence>
<dbReference type="Proteomes" id="UP000095282">
    <property type="component" value="Unplaced"/>
</dbReference>
<dbReference type="SUPFAM" id="SSF81383">
    <property type="entry name" value="F-box domain"/>
    <property type="match status" value="1"/>
</dbReference>
<feature type="domain" description="F-box" evidence="1">
    <location>
        <begin position="6"/>
        <end position="51"/>
    </location>
</feature>
<organism evidence="2 3">
    <name type="scientific">Caenorhabditis tropicalis</name>
    <dbReference type="NCBI Taxonomy" id="1561998"/>
    <lineage>
        <taxon>Eukaryota</taxon>
        <taxon>Metazoa</taxon>
        <taxon>Ecdysozoa</taxon>
        <taxon>Nematoda</taxon>
        <taxon>Chromadorea</taxon>
        <taxon>Rhabditida</taxon>
        <taxon>Rhabditina</taxon>
        <taxon>Rhabditomorpha</taxon>
        <taxon>Rhabditoidea</taxon>
        <taxon>Rhabditidae</taxon>
        <taxon>Peloderinae</taxon>
        <taxon>Caenorhabditis</taxon>
    </lineage>
</organism>
<evidence type="ECO:0000313" key="3">
    <source>
        <dbReference type="WBParaSite" id="Csp11.Scaffold629.g11735.t1"/>
    </source>
</evidence>
<accession>A0A1I7TTW5</accession>
<dbReference type="InterPro" id="IPR036047">
    <property type="entry name" value="F-box-like_dom_sf"/>
</dbReference>
<dbReference type="InterPro" id="IPR001810">
    <property type="entry name" value="F-box_dom"/>
</dbReference>
<dbReference type="WBParaSite" id="Csp11.Scaffold629.g11735.t1">
    <property type="protein sequence ID" value="Csp11.Scaffold629.g11735.t1"/>
    <property type="gene ID" value="Csp11.Scaffold629.g11735"/>
</dbReference>
<dbReference type="PROSITE" id="PS50181">
    <property type="entry name" value="FBOX"/>
    <property type="match status" value="1"/>
</dbReference>
<evidence type="ECO:0000313" key="2">
    <source>
        <dbReference type="Proteomes" id="UP000095282"/>
    </source>
</evidence>
<reference evidence="3" key="1">
    <citation type="submission" date="2016-11" db="UniProtKB">
        <authorList>
            <consortium name="WormBaseParasite"/>
        </authorList>
    </citation>
    <scope>IDENTIFICATION</scope>
</reference>
<proteinExistence type="predicted"/>
<dbReference type="PANTHER" id="PTHR21503">
    <property type="entry name" value="F-BOX-CONTAINING HYPOTHETICAL PROTEIN C.ELEGANS"/>
    <property type="match status" value="1"/>
</dbReference>